<protein>
    <submittedName>
        <fullName evidence="1">Uncharacterized protein</fullName>
    </submittedName>
</protein>
<dbReference type="Proteomes" id="UP000499080">
    <property type="component" value="Unassembled WGS sequence"/>
</dbReference>
<dbReference type="EMBL" id="BGPR01001413">
    <property type="protein sequence ID" value="GBM53327.1"/>
    <property type="molecule type" value="Genomic_DNA"/>
</dbReference>
<comment type="caution">
    <text evidence="1">The sequence shown here is derived from an EMBL/GenBank/DDBJ whole genome shotgun (WGS) entry which is preliminary data.</text>
</comment>
<organism evidence="1 2">
    <name type="scientific">Araneus ventricosus</name>
    <name type="common">Orbweaver spider</name>
    <name type="synonym">Epeira ventricosa</name>
    <dbReference type="NCBI Taxonomy" id="182803"/>
    <lineage>
        <taxon>Eukaryota</taxon>
        <taxon>Metazoa</taxon>
        <taxon>Ecdysozoa</taxon>
        <taxon>Arthropoda</taxon>
        <taxon>Chelicerata</taxon>
        <taxon>Arachnida</taxon>
        <taxon>Araneae</taxon>
        <taxon>Araneomorphae</taxon>
        <taxon>Entelegynae</taxon>
        <taxon>Araneoidea</taxon>
        <taxon>Araneidae</taxon>
        <taxon>Araneus</taxon>
    </lineage>
</organism>
<proteinExistence type="predicted"/>
<sequence>MACYTKNISLPLVERISQRVVRGKHHSYKSLTNHSYVRFSCPIRALQSYNGALLEYRMPICGPDNRDCKWRHKAGDCVIVFAEKLPLSPRLLYLERKVAAADGRILQLWIRGAEIN</sequence>
<gene>
    <name evidence="1" type="ORF">AVEN_259311_1</name>
</gene>
<name>A0A4Y2GJI3_ARAVE</name>
<dbReference type="AlphaFoldDB" id="A0A4Y2GJI3"/>
<evidence type="ECO:0000313" key="2">
    <source>
        <dbReference type="Proteomes" id="UP000499080"/>
    </source>
</evidence>
<reference evidence="1 2" key="1">
    <citation type="journal article" date="2019" name="Sci. Rep.">
        <title>Orb-weaving spider Araneus ventricosus genome elucidates the spidroin gene catalogue.</title>
        <authorList>
            <person name="Kono N."/>
            <person name="Nakamura H."/>
            <person name="Ohtoshi R."/>
            <person name="Moran D.A.P."/>
            <person name="Shinohara A."/>
            <person name="Yoshida Y."/>
            <person name="Fujiwara M."/>
            <person name="Mori M."/>
            <person name="Tomita M."/>
            <person name="Arakawa K."/>
        </authorList>
    </citation>
    <scope>NUCLEOTIDE SEQUENCE [LARGE SCALE GENOMIC DNA]</scope>
</reference>
<evidence type="ECO:0000313" key="1">
    <source>
        <dbReference type="EMBL" id="GBM53327.1"/>
    </source>
</evidence>
<accession>A0A4Y2GJI3</accession>
<keyword evidence="2" id="KW-1185">Reference proteome</keyword>